<keyword evidence="1 3" id="KW-0547">Nucleotide-binding</keyword>
<dbReference type="SMART" id="SM00382">
    <property type="entry name" value="AAA"/>
    <property type="match status" value="3"/>
</dbReference>
<organism evidence="7 8">
    <name type="scientific">Streptomyces mimosae</name>
    <dbReference type="NCBI Taxonomy" id="2586635"/>
    <lineage>
        <taxon>Bacteria</taxon>
        <taxon>Bacillati</taxon>
        <taxon>Actinomycetota</taxon>
        <taxon>Actinomycetes</taxon>
        <taxon>Kitasatosporales</taxon>
        <taxon>Streptomycetaceae</taxon>
        <taxon>Streptomyces</taxon>
    </lineage>
</organism>
<feature type="compositionally biased region" description="Basic and acidic residues" evidence="4">
    <location>
        <begin position="375"/>
        <end position="384"/>
    </location>
</feature>
<dbReference type="RefSeq" id="WP_139666007.1">
    <property type="nucleotide sequence ID" value="NZ_VDLY02000002.1"/>
</dbReference>
<evidence type="ECO:0000256" key="2">
    <source>
        <dbReference type="ARBA" id="ARBA00022840"/>
    </source>
</evidence>
<feature type="region of interest" description="Disordered" evidence="4">
    <location>
        <begin position="375"/>
        <end position="395"/>
    </location>
</feature>
<dbReference type="Proteomes" id="UP000314251">
    <property type="component" value="Unassembled WGS sequence"/>
</dbReference>
<dbReference type="CDD" id="cd01127">
    <property type="entry name" value="TrwB_TraG_TraD_VirD4"/>
    <property type="match status" value="1"/>
</dbReference>
<name>A0A5N6APT9_9ACTN</name>
<sequence length="1579" mass="169119">MKLTLTTADPQGRRRDHLLDLPSDATVGELAAVLATPRLYLGDRPLDSGTPLGAGGVRDGALLGLGAPVPADEDAAHAWRPPATDPVLLELRHVSGPGAGQVWRLGPGSYEVGTDRRCAVRLADPDPEPAGPGASGVPAEESGTPGSGTWITVHTDGTVTFRLPEDADPERCGLRSLTPPPPVDPETGTPLTDEEPAGARDGGPGGHSEEPPPAGEDGLPVPPPLPPPGHRPPPDDGAVRWPLFADLTLGDHLLRLAPPFEADAAVRPAEDGLAVEYSRPPRILPHLDAENLSLPGPPAPQGPRPFPFMLMISPMIMGMAMVAIFRSFYFLILILFTPLMALGNWMIGRRTNRKRHEDQLRRYRLRRAALEREMRRATVEERQQRNNTSPDPASVLLTASGPGSQLWERRRHHADYLTLRLGTVTRASLKRITDQARESNHRQVHWRLADVPVGAELPLLGVLGMTGTDRTVRAVARWAVAQSAVLHSPRDLRIVVLTDEAHTADWAWARWLEHLRPVRAGARAPLVAFGRDPESTARRVSELYADVQSRLAAAGQATGRQAVPGEPDVLVVMDGAYRLRDVPGVVGILRQGPQVRIYSLCLDEREHLLPEECSAVVTAAGNRLTMRVSGTPSVPDIRADQVTPEWCEQTARALAPLRDVTVEADAGMPSEVRLLPLLGQEPPDPAALVRAWRRTPASTRFPVGAGYDGTTFLDLATDGPHGLIGGTTGSGKSELLQTVIASLAAVNRPDELTFVLIDYKGGSAFRECAELPHTLGMITDLDGHLVQRALASLDAELRRREQVLADVGVKDHREYQARRAREPELPPLPRLLLVIDEFATLVRELVEFVPGLVGLAQRGRSLGLHLLLATQRPAGAVSHEIRANTNLRIALRVTDRTESTDIINAPSAAAISPATPGRALVRRGDGPPLPFQTAWAGAERPPEDAEGAAERARPRTARGAELSLEQLGQPLPPPQVVHEPPALGEPEAAEGADTADVADAAGATDAAGGPQPAGDGTAGDPPTELTVLVAAVRAAAEALDDFAEQRRPWLPPLPKEVPLTAPEQDPRPGATALPPVPYVLFDLPAHQDQRLGHIEFDSFGHLYVVGAPRSGRTQTLRTIAGSAALHLTTDQLHVYGIDAGGGGLAALEALPHCGAVVARHDGERLDRLVRRLVDELTRRQALLARHDVTSLSELRPRLPAPERPAHLLLLIDGWDALVTMLEKQDGGRTTDELLRLLREGATAGLHVIATSERMLLGGRAGQHNDRRLLLRQPDRMDYGVVGVNRRMVPEHVPPGRGWSSPGGVEGQILTLPLSALAKNGDQADALRAIGRQATLRDGGVADESRPFTVAALPDMVGFQEVADRIDDERRRPLWALLGVGGDEGGPLGYDFAEGSGSFLVAGPPHSGRSTALAAMCVSLVMGGTALVVLTPRESPLRQLSRHGLARVIAEVDPDPETLEEALAELGDRPAVVVVDDAELLVNSRVDRPLRAVGSSGRDRGLGLLLAGPAEGMTTMGWIGVARRGRRGLLLGPKNLNEGELIGARLTAEQLRPAPVPGRAWTAERDGRLTAVQVPLTVLR</sequence>
<dbReference type="SUPFAM" id="SSF52540">
    <property type="entry name" value="P-loop containing nucleoside triphosphate hydrolases"/>
    <property type="match status" value="2"/>
</dbReference>
<dbReference type="Pfam" id="PF01580">
    <property type="entry name" value="FtsK_SpoIIIE"/>
    <property type="match status" value="2"/>
</dbReference>
<feature type="transmembrane region" description="Helical" evidence="5">
    <location>
        <begin position="330"/>
        <end position="347"/>
    </location>
</feature>
<keyword evidence="2 3" id="KW-0067">ATP-binding</keyword>
<proteinExistence type="predicted"/>
<evidence type="ECO:0000313" key="8">
    <source>
        <dbReference type="Proteomes" id="UP000314251"/>
    </source>
</evidence>
<gene>
    <name evidence="7" type="ORF">FH607_002950</name>
</gene>
<feature type="region of interest" description="Disordered" evidence="4">
    <location>
        <begin position="914"/>
        <end position="1022"/>
    </location>
</feature>
<feature type="compositionally biased region" description="Basic and acidic residues" evidence="4">
    <location>
        <begin position="163"/>
        <end position="173"/>
    </location>
</feature>
<evidence type="ECO:0000256" key="3">
    <source>
        <dbReference type="PROSITE-ProRule" id="PRU00289"/>
    </source>
</evidence>
<dbReference type="InterPro" id="IPR003593">
    <property type="entry name" value="AAA+_ATPase"/>
</dbReference>
<evidence type="ECO:0000259" key="6">
    <source>
        <dbReference type="PROSITE" id="PS50901"/>
    </source>
</evidence>
<comment type="caution">
    <text evidence="7">The sequence shown here is derived from an EMBL/GenBank/DDBJ whole genome shotgun (WGS) entry which is preliminary data.</text>
</comment>
<reference evidence="7" key="1">
    <citation type="submission" date="2019-10" db="EMBL/GenBank/DDBJ databases">
        <title>Nonomuraea sp. nov., isolated from Phyllanthus amarus.</title>
        <authorList>
            <person name="Klykleung N."/>
            <person name="Tanasupawat S."/>
        </authorList>
    </citation>
    <scope>NUCLEOTIDE SEQUENCE [LARGE SCALE GENOMIC DNA]</scope>
    <source>
        <strain evidence="7">3MP-10</strain>
    </source>
</reference>
<feature type="region of interest" description="Disordered" evidence="4">
    <location>
        <begin position="122"/>
        <end position="239"/>
    </location>
</feature>
<keyword evidence="5" id="KW-0812">Transmembrane</keyword>
<accession>A0A5N6APT9</accession>
<dbReference type="InterPro" id="IPR002543">
    <property type="entry name" value="FtsK_dom"/>
</dbReference>
<dbReference type="OrthoDB" id="9807790at2"/>
<protein>
    <recommendedName>
        <fullName evidence="6">FtsK domain-containing protein</fullName>
    </recommendedName>
</protein>
<evidence type="ECO:0000256" key="1">
    <source>
        <dbReference type="ARBA" id="ARBA00022741"/>
    </source>
</evidence>
<dbReference type="InterPro" id="IPR050206">
    <property type="entry name" value="FtsK/SpoIIIE/SftA"/>
</dbReference>
<keyword evidence="5" id="KW-0472">Membrane</keyword>
<feature type="compositionally biased region" description="Basic and acidic residues" evidence="4">
    <location>
        <begin position="940"/>
        <end position="953"/>
    </location>
</feature>
<dbReference type="PROSITE" id="PS50901">
    <property type="entry name" value="FTSK"/>
    <property type="match status" value="2"/>
</dbReference>
<dbReference type="EMBL" id="VDLY02000002">
    <property type="protein sequence ID" value="KAB8169709.1"/>
    <property type="molecule type" value="Genomic_DNA"/>
</dbReference>
<evidence type="ECO:0000256" key="5">
    <source>
        <dbReference type="SAM" id="Phobius"/>
    </source>
</evidence>
<dbReference type="Gene3D" id="3.40.50.300">
    <property type="entry name" value="P-loop containing nucleotide triphosphate hydrolases"/>
    <property type="match status" value="4"/>
</dbReference>
<feature type="compositionally biased region" description="Low complexity" evidence="4">
    <location>
        <begin position="976"/>
        <end position="1022"/>
    </location>
</feature>
<feature type="binding site" evidence="3">
    <location>
        <begin position="726"/>
        <end position="733"/>
    </location>
    <ligand>
        <name>ATP</name>
        <dbReference type="ChEBI" id="CHEBI:30616"/>
    </ligand>
</feature>
<keyword evidence="8" id="KW-1185">Reference proteome</keyword>
<feature type="domain" description="FtsK" evidence="6">
    <location>
        <begin position="708"/>
        <end position="900"/>
    </location>
</feature>
<feature type="domain" description="FtsK" evidence="6">
    <location>
        <begin position="1073"/>
        <end position="1287"/>
    </location>
</feature>
<evidence type="ECO:0000256" key="4">
    <source>
        <dbReference type="SAM" id="MobiDB-lite"/>
    </source>
</evidence>
<keyword evidence="5" id="KW-1133">Transmembrane helix</keyword>
<feature type="binding site" evidence="3">
    <location>
        <begin position="1106"/>
        <end position="1113"/>
    </location>
    <ligand>
        <name>ATP</name>
        <dbReference type="ChEBI" id="CHEBI:30616"/>
    </ligand>
</feature>
<dbReference type="PANTHER" id="PTHR22683:SF1">
    <property type="entry name" value="TYPE VII SECRETION SYSTEM PROTEIN ESSC"/>
    <property type="match status" value="1"/>
</dbReference>
<dbReference type="GO" id="GO:0005524">
    <property type="term" value="F:ATP binding"/>
    <property type="evidence" value="ECO:0007669"/>
    <property type="project" value="UniProtKB-UniRule"/>
</dbReference>
<dbReference type="InterPro" id="IPR027417">
    <property type="entry name" value="P-loop_NTPase"/>
</dbReference>
<dbReference type="PANTHER" id="PTHR22683">
    <property type="entry name" value="SPORULATION PROTEIN RELATED"/>
    <property type="match status" value="1"/>
</dbReference>
<feature type="compositionally biased region" description="Polar residues" evidence="4">
    <location>
        <begin position="147"/>
        <end position="158"/>
    </location>
</feature>
<evidence type="ECO:0000313" key="7">
    <source>
        <dbReference type="EMBL" id="KAB8169709.1"/>
    </source>
</evidence>
<feature type="compositionally biased region" description="Pro residues" evidence="4">
    <location>
        <begin position="220"/>
        <end position="231"/>
    </location>
</feature>
<dbReference type="GO" id="GO:0003677">
    <property type="term" value="F:DNA binding"/>
    <property type="evidence" value="ECO:0007669"/>
    <property type="project" value="InterPro"/>
</dbReference>